<evidence type="ECO:0000313" key="3">
    <source>
        <dbReference type="EMBL" id="RKP55697.1"/>
    </source>
</evidence>
<feature type="transmembrane region" description="Helical" evidence="2">
    <location>
        <begin position="210"/>
        <end position="227"/>
    </location>
</feature>
<evidence type="ECO:0000256" key="2">
    <source>
        <dbReference type="SAM" id="Phobius"/>
    </source>
</evidence>
<dbReference type="OrthoDB" id="8559578at2"/>
<dbReference type="RefSeq" id="WP_121086249.1">
    <property type="nucleotide sequence ID" value="NZ_RBZU01000004.1"/>
</dbReference>
<feature type="transmembrane region" description="Helical" evidence="2">
    <location>
        <begin position="177"/>
        <end position="204"/>
    </location>
</feature>
<dbReference type="InterPro" id="IPR032307">
    <property type="entry name" value="PepSY_TM-like_2"/>
</dbReference>
<dbReference type="PANTHER" id="PTHR40115">
    <property type="entry name" value="INNER MEMBRANE PROTEIN WITH PEPSY TM HELIX"/>
    <property type="match status" value="1"/>
</dbReference>
<keyword evidence="2" id="KW-0812">Transmembrane</keyword>
<name>A0A494XYV7_9BURK</name>
<dbReference type="Pfam" id="PF16357">
    <property type="entry name" value="PepSY_TM_like_2"/>
    <property type="match status" value="1"/>
</dbReference>
<comment type="caution">
    <text evidence="3">The sequence shown here is derived from an EMBL/GenBank/DDBJ whole genome shotgun (WGS) entry which is preliminary data.</text>
</comment>
<gene>
    <name evidence="3" type="ORF">D7S86_10740</name>
</gene>
<keyword evidence="2" id="KW-0472">Membrane</keyword>
<feature type="transmembrane region" description="Helical" evidence="2">
    <location>
        <begin position="37"/>
        <end position="58"/>
    </location>
</feature>
<reference evidence="3 4" key="1">
    <citation type="submission" date="2018-10" db="EMBL/GenBank/DDBJ databases">
        <title>Robbsia sp. DHC34, isolated from soil.</title>
        <authorList>
            <person name="Gao Z.-H."/>
            <person name="Qiu L.-H."/>
        </authorList>
    </citation>
    <scope>NUCLEOTIDE SEQUENCE [LARGE SCALE GENOMIC DNA]</scope>
    <source>
        <strain evidence="3 4">DHC34</strain>
    </source>
</reference>
<sequence>MQATRFETQASQPAVSARNTERTPSRRGVFLKWLRKVHGWVGLWGAVLGLLFGITGFLQNHRAVMKIRTPAPEVSTIEVALPDPAPKSPKELVQYLQTTLKLGDVPPGRVQKEPAHPVSWGDQSVIQPEHWTIRFGNAKSQVSADYWKGSQTVSVERRDQGLIGTIQSLHKSNGTSIGWVLFADSFAGSMILLSLTGVILWTGLNKRRTVGASIFIVSVLVMIGFAAQSV</sequence>
<dbReference type="PANTHER" id="PTHR40115:SF1">
    <property type="entry name" value="INNER MEMBRANE PROTEIN WITH PEPSY TM HELIX"/>
    <property type="match status" value="1"/>
</dbReference>
<keyword evidence="4" id="KW-1185">Reference proteome</keyword>
<feature type="compositionally biased region" description="Polar residues" evidence="1">
    <location>
        <begin position="1"/>
        <end position="18"/>
    </location>
</feature>
<accession>A0A494XYV7</accession>
<evidence type="ECO:0000313" key="4">
    <source>
        <dbReference type="Proteomes" id="UP000270342"/>
    </source>
</evidence>
<dbReference type="AlphaFoldDB" id="A0A494XYV7"/>
<dbReference type="Proteomes" id="UP000270342">
    <property type="component" value="Unassembled WGS sequence"/>
</dbReference>
<protein>
    <submittedName>
        <fullName evidence="3">Peptidase</fullName>
    </submittedName>
</protein>
<feature type="region of interest" description="Disordered" evidence="1">
    <location>
        <begin position="1"/>
        <end position="21"/>
    </location>
</feature>
<evidence type="ECO:0000256" key="1">
    <source>
        <dbReference type="SAM" id="MobiDB-lite"/>
    </source>
</evidence>
<proteinExistence type="predicted"/>
<organism evidence="3 4">
    <name type="scientific">Pararobbsia silviterrae</name>
    <dbReference type="NCBI Taxonomy" id="1792498"/>
    <lineage>
        <taxon>Bacteria</taxon>
        <taxon>Pseudomonadati</taxon>
        <taxon>Pseudomonadota</taxon>
        <taxon>Betaproteobacteria</taxon>
        <taxon>Burkholderiales</taxon>
        <taxon>Burkholderiaceae</taxon>
        <taxon>Pararobbsia</taxon>
    </lineage>
</organism>
<keyword evidence="2" id="KW-1133">Transmembrane helix</keyword>
<dbReference type="EMBL" id="RBZU01000004">
    <property type="protein sequence ID" value="RKP55697.1"/>
    <property type="molecule type" value="Genomic_DNA"/>
</dbReference>